<accession>A0ABU1X1A5</accession>
<keyword evidence="2" id="KW-1185">Reference proteome</keyword>
<dbReference type="RefSeq" id="WP_310224583.1">
    <property type="nucleotide sequence ID" value="NZ_JAVDWV010000009.1"/>
</dbReference>
<comment type="caution">
    <text evidence="1">The sequence shown here is derived from an EMBL/GenBank/DDBJ whole genome shotgun (WGS) entry which is preliminary data.</text>
</comment>
<organism evidence="1 2">
    <name type="scientific">Sphingobium xenophagum</name>
    <dbReference type="NCBI Taxonomy" id="121428"/>
    <lineage>
        <taxon>Bacteria</taxon>
        <taxon>Pseudomonadati</taxon>
        <taxon>Pseudomonadota</taxon>
        <taxon>Alphaproteobacteria</taxon>
        <taxon>Sphingomonadales</taxon>
        <taxon>Sphingomonadaceae</taxon>
        <taxon>Sphingobium</taxon>
    </lineage>
</organism>
<name>A0ABU1X1A5_SPHXE</name>
<gene>
    <name evidence="1" type="ORF">J2W40_002182</name>
</gene>
<dbReference type="Proteomes" id="UP001267638">
    <property type="component" value="Unassembled WGS sequence"/>
</dbReference>
<reference evidence="1 2" key="1">
    <citation type="submission" date="2023-07" db="EMBL/GenBank/DDBJ databases">
        <title>Sorghum-associated microbial communities from plants grown in Nebraska, USA.</title>
        <authorList>
            <person name="Schachtman D."/>
        </authorList>
    </citation>
    <scope>NUCLEOTIDE SEQUENCE [LARGE SCALE GENOMIC DNA]</scope>
    <source>
        <strain evidence="1 2">4256</strain>
    </source>
</reference>
<sequence>MTPGIDPNAALGGEMASYITAGATGDISAQRLLRDSCLREMHEKACAGSFAEAHAHSLEAMFWGRLAASHGNDDDAVILTSALAYLAEYWGCHREGETHGNDMLSEAFSILDRLASNGNEEVANALNQLAEQVPPRILRQARDITEMVDAGR</sequence>
<proteinExistence type="predicted"/>
<dbReference type="EMBL" id="JAVDWV010000009">
    <property type="protein sequence ID" value="MDR7155355.1"/>
    <property type="molecule type" value="Genomic_DNA"/>
</dbReference>
<protein>
    <submittedName>
        <fullName evidence="1">Uncharacterized protein</fullName>
    </submittedName>
</protein>
<evidence type="ECO:0000313" key="1">
    <source>
        <dbReference type="EMBL" id="MDR7155355.1"/>
    </source>
</evidence>
<evidence type="ECO:0000313" key="2">
    <source>
        <dbReference type="Proteomes" id="UP001267638"/>
    </source>
</evidence>